<reference evidence="1 2" key="1">
    <citation type="submission" date="2015-09" db="EMBL/GenBank/DDBJ databases">
        <authorList>
            <consortium name="Swine Surveillance"/>
        </authorList>
    </citation>
    <scope>NUCLEOTIDE SEQUENCE [LARGE SCALE GENOMIC DNA]</scope>
    <source>
        <strain evidence="1 2">CECT 8383</strain>
    </source>
</reference>
<name>A0A0P1GTL8_9RHOB</name>
<protein>
    <recommendedName>
        <fullName evidence="3">Addiction module antidote protein, family</fullName>
    </recommendedName>
</protein>
<gene>
    <name evidence="1" type="ORF">TM5383_03275</name>
</gene>
<sequence>MSVQKQSVSFTDTAYTFARELVEAGEYPNVSAAVSGELAKAKTERDRERTLLEAELERRLFLPLDQWEPVGEASDLTASARAHLAAMAKKT</sequence>
<dbReference type="RefSeq" id="WP_058320112.1">
    <property type="nucleotide sequence ID" value="NZ_CYSF01000019.1"/>
</dbReference>
<dbReference type="OrthoDB" id="7726613at2"/>
<organism evidence="1 2">
    <name type="scientific">Thalassovita mediterranea</name>
    <dbReference type="NCBI Taxonomy" id="340021"/>
    <lineage>
        <taxon>Bacteria</taxon>
        <taxon>Pseudomonadati</taxon>
        <taxon>Pseudomonadota</taxon>
        <taxon>Alphaproteobacteria</taxon>
        <taxon>Rhodobacterales</taxon>
        <taxon>Roseobacteraceae</taxon>
        <taxon>Thalassovita</taxon>
    </lineage>
</organism>
<keyword evidence="2" id="KW-1185">Reference proteome</keyword>
<accession>A0A0P1GTL8</accession>
<evidence type="ECO:0000313" key="1">
    <source>
        <dbReference type="EMBL" id="CUH86032.1"/>
    </source>
</evidence>
<evidence type="ECO:0000313" key="2">
    <source>
        <dbReference type="Proteomes" id="UP000051681"/>
    </source>
</evidence>
<dbReference type="AlphaFoldDB" id="A0A0P1GTL8"/>
<proteinExistence type="predicted"/>
<dbReference type="EMBL" id="CYSF01000019">
    <property type="protein sequence ID" value="CUH86032.1"/>
    <property type="molecule type" value="Genomic_DNA"/>
</dbReference>
<dbReference type="Proteomes" id="UP000051681">
    <property type="component" value="Unassembled WGS sequence"/>
</dbReference>
<evidence type="ECO:0008006" key="3">
    <source>
        <dbReference type="Google" id="ProtNLM"/>
    </source>
</evidence>